<dbReference type="OrthoDB" id="9782395at2"/>
<dbReference type="PANTHER" id="PTHR30336:SF4">
    <property type="entry name" value="ENVELOPE BIOGENESIS FACTOR ELYC"/>
    <property type="match status" value="1"/>
</dbReference>
<evidence type="ECO:0000313" key="4">
    <source>
        <dbReference type="Proteomes" id="UP000007383"/>
    </source>
</evidence>
<dbReference type="GO" id="GO:0043164">
    <property type="term" value="P:Gram-negative-bacterium-type cell wall biogenesis"/>
    <property type="evidence" value="ECO:0007669"/>
    <property type="project" value="TreeGrafter"/>
</dbReference>
<dbReference type="PANTHER" id="PTHR30336">
    <property type="entry name" value="INNER MEMBRANE PROTEIN, PROBABLE PERMEASE"/>
    <property type="match status" value="1"/>
</dbReference>
<dbReference type="AlphaFoldDB" id="H9UJR8"/>
<dbReference type="CDD" id="cd06259">
    <property type="entry name" value="YdcF-like"/>
    <property type="match status" value="1"/>
</dbReference>
<dbReference type="InterPro" id="IPR003848">
    <property type="entry name" value="DUF218"/>
</dbReference>
<proteinExistence type="predicted"/>
<keyword evidence="1" id="KW-1133">Transmembrane helix</keyword>
<dbReference type="GO" id="GO:0000270">
    <property type="term" value="P:peptidoglycan metabolic process"/>
    <property type="evidence" value="ECO:0007669"/>
    <property type="project" value="TreeGrafter"/>
</dbReference>
<dbReference type="GO" id="GO:0005886">
    <property type="term" value="C:plasma membrane"/>
    <property type="evidence" value="ECO:0007669"/>
    <property type="project" value="TreeGrafter"/>
</dbReference>
<dbReference type="HOGENOM" id="CLU_053514_3_0_12"/>
<dbReference type="STRING" id="889378.Spiaf_1704"/>
<dbReference type="eggNOG" id="COG1434">
    <property type="taxonomic scope" value="Bacteria"/>
</dbReference>
<accession>H9UJR8</accession>
<evidence type="ECO:0000313" key="3">
    <source>
        <dbReference type="EMBL" id="AFG37761.1"/>
    </source>
</evidence>
<feature type="domain" description="DUF218" evidence="2">
    <location>
        <begin position="97"/>
        <end position="274"/>
    </location>
</feature>
<dbReference type="EMBL" id="CP003282">
    <property type="protein sequence ID" value="AFG37761.1"/>
    <property type="molecule type" value="Genomic_DNA"/>
</dbReference>
<dbReference type="Pfam" id="PF02698">
    <property type="entry name" value="DUF218"/>
    <property type="match status" value="1"/>
</dbReference>
<sequence length="286" mass="30082">MRILLQFAASLLWPPGSLIILLILCSLLALRLRRRSVPAVLLGIAALLIYLLSIEPTAHGMLRNLESRSPGIDLTTSETASAISMREPGTGGAPAPVIVVLGADMQPGSPDGVALGSTSLTRSAGGLLLHRQTGARIIAAGGPAGIPWGSGSTAIGTNSQNRENHSTDTPAEAIAAWLAAAGIARDRITTEGSSRTTAEAARNIMQLLAADSPPVMLVTSAYHMPRALYSFREYQAPIVPVPVDYRANRTPIGLQSFLPDLAHLHNSTTALREFAILAAYAVGFWL</sequence>
<keyword evidence="4" id="KW-1185">Reference proteome</keyword>
<organism evidence="3 4">
    <name type="scientific">Spirochaeta africana (strain ATCC 700263 / DSM 8902 / Z-7692)</name>
    <dbReference type="NCBI Taxonomy" id="889378"/>
    <lineage>
        <taxon>Bacteria</taxon>
        <taxon>Pseudomonadati</taxon>
        <taxon>Spirochaetota</taxon>
        <taxon>Spirochaetia</taxon>
        <taxon>Spirochaetales</taxon>
        <taxon>Spirochaetaceae</taxon>
        <taxon>Spirochaeta</taxon>
    </lineage>
</organism>
<feature type="transmembrane region" description="Helical" evidence="1">
    <location>
        <begin position="37"/>
        <end position="54"/>
    </location>
</feature>
<keyword evidence="1" id="KW-0472">Membrane</keyword>
<protein>
    <recommendedName>
        <fullName evidence="2">DUF218 domain-containing protein</fullName>
    </recommendedName>
</protein>
<name>H9UJR8_SPIAZ</name>
<dbReference type="KEGG" id="sfc:Spiaf_1704"/>
<gene>
    <name evidence="3" type="ordered locus">Spiaf_1704</name>
</gene>
<reference evidence="4" key="1">
    <citation type="journal article" date="2013" name="Stand. Genomic Sci.">
        <title>Complete genome sequence of the halophilic bacterium Spirochaeta africana type strain (Z-7692(T)) from the alkaline Lake Magadi in the East African Rift.</title>
        <authorList>
            <person name="Liolos K."/>
            <person name="Abt B."/>
            <person name="Scheuner C."/>
            <person name="Teshima H."/>
            <person name="Held B."/>
            <person name="Lapidus A."/>
            <person name="Nolan M."/>
            <person name="Lucas S."/>
            <person name="Deshpande S."/>
            <person name="Cheng J.F."/>
            <person name="Tapia R."/>
            <person name="Goodwin L.A."/>
            <person name="Pitluck S."/>
            <person name="Pagani I."/>
            <person name="Ivanova N."/>
            <person name="Mavromatis K."/>
            <person name="Mikhailova N."/>
            <person name="Huntemann M."/>
            <person name="Pati A."/>
            <person name="Chen A."/>
            <person name="Palaniappan K."/>
            <person name="Land M."/>
            <person name="Rohde M."/>
            <person name="Tindall B.J."/>
            <person name="Detter J.C."/>
            <person name="Goker M."/>
            <person name="Bristow J."/>
            <person name="Eisen J.A."/>
            <person name="Markowitz V."/>
            <person name="Hugenholtz P."/>
            <person name="Woyke T."/>
            <person name="Klenk H.P."/>
            <person name="Kyrpides N.C."/>
        </authorList>
    </citation>
    <scope>NUCLEOTIDE SEQUENCE</scope>
    <source>
        <strain evidence="4">ATCC 700263 / DSM 8902 / Z-7692</strain>
    </source>
</reference>
<dbReference type="PATRIC" id="fig|889378.3.peg.1690"/>
<feature type="transmembrane region" description="Helical" evidence="1">
    <location>
        <begin position="12"/>
        <end position="30"/>
    </location>
</feature>
<keyword evidence="1" id="KW-0812">Transmembrane</keyword>
<dbReference type="RefSeq" id="WP_014455744.1">
    <property type="nucleotide sequence ID" value="NC_017098.1"/>
</dbReference>
<dbReference type="Proteomes" id="UP000007383">
    <property type="component" value="Chromosome"/>
</dbReference>
<evidence type="ECO:0000256" key="1">
    <source>
        <dbReference type="SAM" id="Phobius"/>
    </source>
</evidence>
<dbReference type="InterPro" id="IPR014729">
    <property type="entry name" value="Rossmann-like_a/b/a_fold"/>
</dbReference>
<evidence type="ECO:0000259" key="2">
    <source>
        <dbReference type="Pfam" id="PF02698"/>
    </source>
</evidence>
<dbReference type="Gene3D" id="3.40.50.620">
    <property type="entry name" value="HUPs"/>
    <property type="match status" value="1"/>
</dbReference>
<dbReference type="InterPro" id="IPR051599">
    <property type="entry name" value="Cell_Envelope_Assoc"/>
</dbReference>